<reference evidence="2" key="1">
    <citation type="journal article" date="2020" name="Nature">
        <title>Giant virus diversity and host interactions through global metagenomics.</title>
        <authorList>
            <person name="Schulz F."/>
            <person name="Roux S."/>
            <person name="Paez-Espino D."/>
            <person name="Jungbluth S."/>
            <person name="Walsh D.A."/>
            <person name="Denef V.J."/>
            <person name="McMahon K.D."/>
            <person name="Konstantinidis K.T."/>
            <person name="Eloe-Fadrosh E.A."/>
            <person name="Kyrpides N.C."/>
            <person name="Woyke T."/>
        </authorList>
    </citation>
    <scope>NUCLEOTIDE SEQUENCE</scope>
    <source>
        <strain evidence="2">GVMAG-M-3300020523-10</strain>
    </source>
</reference>
<feature type="transmembrane region" description="Helical" evidence="1">
    <location>
        <begin position="30"/>
        <end position="48"/>
    </location>
</feature>
<organism evidence="2">
    <name type="scientific">viral metagenome</name>
    <dbReference type="NCBI Taxonomy" id="1070528"/>
    <lineage>
        <taxon>unclassified sequences</taxon>
        <taxon>metagenomes</taxon>
        <taxon>organismal metagenomes</taxon>
    </lineage>
</organism>
<feature type="transmembrane region" description="Helical" evidence="1">
    <location>
        <begin position="54"/>
        <end position="71"/>
    </location>
</feature>
<keyword evidence="1" id="KW-0472">Membrane</keyword>
<name>A0A6C0CC05_9ZZZZ</name>
<evidence type="ECO:0000313" key="2">
    <source>
        <dbReference type="EMBL" id="QHT01971.1"/>
    </source>
</evidence>
<keyword evidence="1" id="KW-0812">Transmembrane</keyword>
<keyword evidence="1" id="KW-1133">Transmembrane helix</keyword>
<evidence type="ECO:0000256" key="1">
    <source>
        <dbReference type="SAM" id="Phobius"/>
    </source>
</evidence>
<accession>A0A6C0CC05</accession>
<dbReference type="AlphaFoldDB" id="A0A6C0CC05"/>
<feature type="transmembrane region" description="Helical" evidence="1">
    <location>
        <begin position="6"/>
        <end position="23"/>
    </location>
</feature>
<protein>
    <submittedName>
        <fullName evidence="2">Uncharacterized protein</fullName>
    </submittedName>
</protein>
<dbReference type="EMBL" id="MN739384">
    <property type="protein sequence ID" value="QHT01971.1"/>
    <property type="molecule type" value="Genomic_DNA"/>
</dbReference>
<sequence length="73" mass="8368">MNPMLINAWFVSIIMLLVLANSIPVAFNYAVFVFLSPFVTFVCSVLFSIVPRDIWFGFGLMCLFLWTRFAVLP</sequence>
<proteinExistence type="predicted"/>